<dbReference type="EMBL" id="FXXQ01000026">
    <property type="protein sequence ID" value="SMX25739.1"/>
    <property type="molecule type" value="Genomic_DNA"/>
</dbReference>
<evidence type="ECO:0000313" key="2">
    <source>
        <dbReference type="Proteomes" id="UP000201838"/>
    </source>
</evidence>
<evidence type="ECO:0008006" key="3">
    <source>
        <dbReference type="Google" id="ProtNLM"/>
    </source>
</evidence>
<dbReference type="OrthoDB" id="8420953at2"/>
<keyword evidence="2" id="KW-1185">Reference proteome</keyword>
<protein>
    <recommendedName>
        <fullName evidence="3">DUF4440 domain-containing protein</fullName>
    </recommendedName>
</protein>
<accession>A0A238J4Q9</accession>
<dbReference type="InterPro" id="IPR032710">
    <property type="entry name" value="NTF2-like_dom_sf"/>
</dbReference>
<dbReference type="RefSeq" id="WP_093975917.1">
    <property type="nucleotide sequence ID" value="NZ_FXXQ01000026.1"/>
</dbReference>
<dbReference type="AlphaFoldDB" id="A0A238J4Q9"/>
<sequence length="140" mass="15943">MSDEEAIRNLIAEHFEPMRWSEGTEPDWDRFRTDFLQGALLCGSVRPAQARTLGEFIERMETIARKNLASFEEHTRGMEILRFGNIAVVLAMSELLEDGSDINHDISGYLLVKSEGRWSILAHAWDQADEANPVPDRLRG</sequence>
<dbReference type="Gene3D" id="3.10.450.50">
    <property type="match status" value="1"/>
</dbReference>
<evidence type="ECO:0000313" key="1">
    <source>
        <dbReference type="EMBL" id="SMX25739.1"/>
    </source>
</evidence>
<reference evidence="1 2" key="1">
    <citation type="submission" date="2017-05" db="EMBL/GenBank/DDBJ databases">
        <authorList>
            <person name="Song R."/>
            <person name="Chenine A.L."/>
            <person name="Ruprecht R.M."/>
        </authorList>
    </citation>
    <scope>NUCLEOTIDE SEQUENCE [LARGE SCALE GENOMIC DNA]</scope>
    <source>
        <strain evidence="1 2">CECT 8489</strain>
    </source>
</reference>
<organism evidence="1 2">
    <name type="scientific">Boseongicola aestuarii</name>
    <dbReference type="NCBI Taxonomy" id="1470561"/>
    <lineage>
        <taxon>Bacteria</taxon>
        <taxon>Pseudomonadati</taxon>
        <taxon>Pseudomonadota</taxon>
        <taxon>Alphaproteobacteria</taxon>
        <taxon>Rhodobacterales</taxon>
        <taxon>Paracoccaceae</taxon>
        <taxon>Boseongicola</taxon>
    </lineage>
</organism>
<gene>
    <name evidence="1" type="ORF">BOA8489_03883</name>
</gene>
<proteinExistence type="predicted"/>
<dbReference type="SUPFAM" id="SSF54427">
    <property type="entry name" value="NTF2-like"/>
    <property type="match status" value="1"/>
</dbReference>
<dbReference type="Proteomes" id="UP000201838">
    <property type="component" value="Unassembled WGS sequence"/>
</dbReference>
<name>A0A238J4Q9_9RHOB</name>